<dbReference type="InterPro" id="IPR006311">
    <property type="entry name" value="TAT_signal"/>
</dbReference>
<dbReference type="PANTHER" id="PTHR47495:SF1">
    <property type="entry name" value="BLL3820 PROTEIN"/>
    <property type="match status" value="1"/>
</dbReference>
<dbReference type="Pfam" id="PF20256">
    <property type="entry name" value="MoCoBD_2"/>
    <property type="match status" value="2"/>
</dbReference>
<reference evidence="2 3" key="1">
    <citation type="submission" date="2021-03" db="EMBL/GenBank/DDBJ databases">
        <title>Genomic Encyclopedia of Type Strains, Phase III (KMG-III): the genomes of soil and plant-associated and newly described type strains.</title>
        <authorList>
            <person name="Whitman W."/>
        </authorList>
    </citation>
    <scope>NUCLEOTIDE SEQUENCE [LARGE SCALE GENOMIC DNA]</scope>
    <source>
        <strain evidence="2 3">IMMIB AFH-6</strain>
    </source>
</reference>
<dbReference type="InterPro" id="IPR046867">
    <property type="entry name" value="AldOxase/xan_DH_MoCoBD2"/>
</dbReference>
<dbReference type="SMART" id="SM01008">
    <property type="entry name" value="Ald_Xan_dh_C"/>
    <property type="match status" value="1"/>
</dbReference>
<keyword evidence="3" id="KW-1185">Reference proteome</keyword>
<dbReference type="InterPro" id="IPR000674">
    <property type="entry name" value="Ald_Oxase/Xan_DH_a/b"/>
</dbReference>
<dbReference type="Gene3D" id="3.90.1170.50">
    <property type="entry name" value="Aldehyde oxidase/xanthine dehydrogenase, a/b hammerhead"/>
    <property type="match status" value="1"/>
</dbReference>
<organism evidence="2 3">
    <name type="scientific">Azospirillum rugosum</name>
    <dbReference type="NCBI Taxonomy" id="416170"/>
    <lineage>
        <taxon>Bacteria</taxon>
        <taxon>Pseudomonadati</taxon>
        <taxon>Pseudomonadota</taxon>
        <taxon>Alphaproteobacteria</taxon>
        <taxon>Rhodospirillales</taxon>
        <taxon>Azospirillaceae</taxon>
        <taxon>Azospirillum</taxon>
    </lineage>
</organism>
<dbReference type="EMBL" id="JAGINP010000012">
    <property type="protein sequence ID" value="MBP2293656.1"/>
    <property type="molecule type" value="Genomic_DNA"/>
</dbReference>
<dbReference type="PIRSF" id="PIRSF036389">
    <property type="entry name" value="IOR_B"/>
    <property type="match status" value="1"/>
</dbReference>
<dbReference type="InterPro" id="IPR012368">
    <property type="entry name" value="OxRdtase_Mopterin-bd_su_IorB"/>
</dbReference>
<name>A0ABS4SM71_9PROT</name>
<dbReference type="PROSITE" id="PS51318">
    <property type="entry name" value="TAT"/>
    <property type="match status" value="1"/>
</dbReference>
<gene>
    <name evidence="2" type="ORF">J2851_003440</name>
</gene>
<protein>
    <submittedName>
        <fullName evidence="2">CO/xanthine dehydrogenase Mo-binding subunit</fullName>
    </submittedName>
</protein>
<accession>A0ABS4SM71</accession>
<evidence type="ECO:0000259" key="1">
    <source>
        <dbReference type="SMART" id="SM01008"/>
    </source>
</evidence>
<dbReference type="Gene3D" id="3.30.365.10">
    <property type="entry name" value="Aldehyde oxidase/xanthine dehydrogenase, molybdopterin binding domain"/>
    <property type="match status" value="4"/>
</dbReference>
<dbReference type="Pfam" id="PF02738">
    <property type="entry name" value="MoCoBD_1"/>
    <property type="match status" value="1"/>
</dbReference>
<evidence type="ECO:0000313" key="3">
    <source>
        <dbReference type="Proteomes" id="UP000781958"/>
    </source>
</evidence>
<dbReference type="InterPro" id="IPR037165">
    <property type="entry name" value="AldOxase/xan_DH_Mopterin-bd_sf"/>
</dbReference>
<dbReference type="InterPro" id="IPR052516">
    <property type="entry name" value="N-heterocyclic_Hydroxylase"/>
</dbReference>
<feature type="domain" description="Aldehyde oxidase/xanthine dehydrogenase a/b hammerhead" evidence="1">
    <location>
        <begin position="223"/>
        <end position="304"/>
    </location>
</feature>
<sequence length="755" mass="80003">MTRSLDTLSRRSFLSTGLTAGALVVGFSMVPRAFAQLAGGGEGGPGPKVVAPNLPGSLKSAPMLDSWIRIDANGAVTVFTGKVELGQGIKTALIQVAAEELDVPPARVTLVTADTARTPDEGLTAGSHSMQDSGTAILNAAANVRMLLARKAAESWGVAEDAVTTTGDGRLAGPGGRSAPYGEVAAALSLHVEAVPDAPRRDPAQYRTMGRDLPRVDIPAKLAGGAAYIQDMRLPGMLHARVVRGPSVGTRLEPLAIAEVAAMPGVVTVVQDGSFVAIVAEREWTAVKALRRIQTAKAVRSAPPLPNGGVVEALKALPSRDIVIQDGPDTPATPAHTVKARYTRPWLSHGSIGPSCSLALFQDGKLTVWTHSQGTFDVRRVAAQLVGLPEEDVHAIHVEGAGCYGQNGADDVSADAALIARHVPGRPIRLQWMREQEFGWEPLGPGMVTELEASLGPDKRIAAWRHEVWSNPHNNRPVGAGGVLAGGEIPNPFPVPEGKPIPMPEGDGSRNSVPLYDLPNLHVVYHFLKDMPIRVSALRSLGAHLNVFSIESMFDELAKAGGIDPLDLRLAHMVDERGRDVIATVAERFGWRGRPRPDGRRGCGLAFARYKNLGAYCAVAMEVEVERETGRIRVRRAVAAVDCGQAASPDGVRNQVEGGIVQSISWTSREAMSFDAERRTGFDWSAYPILRFKDVPDSVAVHVMDRPGQPFLGTAEAAQGPAAAALANAVADATGVRLRDMPLSPERVRAAVGVI</sequence>
<evidence type="ECO:0000313" key="2">
    <source>
        <dbReference type="EMBL" id="MBP2293656.1"/>
    </source>
</evidence>
<dbReference type="RefSeq" id="WP_209767587.1">
    <property type="nucleotide sequence ID" value="NZ_JAGINP010000012.1"/>
</dbReference>
<comment type="caution">
    <text evidence="2">The sequence shown here is derived from an EMBL/GenBank/DDBJ whole genome shotgun (WGS) entry which is preliminary data.</text>
</comment>
<dbReference type="SUPFAM" id="SSF56003">
    <property type="entry name" value="Molybdenum cofactor-binding domain"/>
    <property type="match status" value="2"/>
</dbReference>
<dbReference type="PANTHER" id="PTHR47495">
    <property type="entry name" value="ALDEHYDE DEHYDROGENASE"/>
    <property type="match status" value="1"/>
</dbReference>
<dbReference type="InterPro" id="IPR008274">
    <property type="entry name" value="AldOxase/xan_DH_MoCoBD1"/>
</dbReference>
<proteinExistence type="predicted"/>
<dbReference type="Proteomes" id="UP000781958">
    <property type="component" value="Unassembled WGS sequence"/>
</dbReference>